<reference evidence="4 5" key="1">
    <citation type="journal article" date="2024" name="Nat. Commun.">
        <title>Phylogenomics reveals the evolutionary origins of lichenization in chlorophyte algae.</title>
        <authorList>
            <person name="Puginier C."/>
            <person name="Libourel C."/>
            <person name="Otte J."/>
            <person name="Skaloud P."/>
            <person name="Haon M."/>
            <person name="Grisel S."/>
            <person name="Petersen M."/>
            <person name="Berrin J.G."/>
            <person name="Delaux P.M."/>
            <person name="Dal Grande F."/>
            <person name="Keller J."/>
        </authorList>
    </citation>
    <scope>NUCLEOTIDE SEQUENCE [LARGE SCALE GENOMIC DNA]</scope>
    <source>
        <strain evidence="4 5">SAG 2145</strain>
    </source>
</reference>
<dbReference type="Pfam" id="PF20522">
    <property type="entry name" value="DUF6737"/>
    <property type="match status" value="1"/>
</dbReference>
<keyword evidence="2" id="KW-0472">Membrane</keyword>
<sequence>MFAHQLSSATCKLCSHRGLAVTSLPCLRTLYCSPNPRSQQGSSQTPRQKSLIVSVFPKQAAGSLRVAAVPDQQEEPPGPSGQTSQPRPSSSQDDNVWSHKPAWCQPWTIVSTGVIFVSGVRWLSHESLIWTLLSAAPIILWWYVFLVLYPQEFKRLMASGDQRTALSMTEADSDV</sequence>
<feature type="transmembrane region" description="Helical" evidence="2">
    <location>
        <begin position="129"/>
        <end position="149"/>
    </location>
</feature>
<comment type="caution">
    <text evidence="4">The sequence shown here is derived from an EMBL/GenBank/DDBJ whole genome shotgun (WGS) entry which is preliminary data.</text>
</comment>
<name>A0AAW1RPZ3_9CHLO</name>
<dbReference type="EMBL" id="JALJOS010000008">
    <property type="protein sequence ID" value="KAK9835786.1"/>
    <property type="molecule type" value="Genomic_DNA"/>
</dbReference>
<keyword evidence="2" id="KW-1133">Transmembrane helix</keyword>
<dbReference type="PANTHER" id="PTHR36046">
    <property type="entry name" value="PROTEIN, PUTATIVE-RELATED"/>
    <property type="match status" value="1"/>
</dbReference>
<evidence type="ECO:0000256" key="1">
    <source>
        <dbReference type="SAM" id="MobiDB-lite"/>
    </source>
</evidence>
<feature type="compositionally biased region" description="Polar residues" evidence="1">
    <location>
        <begin position="80"/>
        <end position="95"/>
    </location>
</feature>
<proteinExistence type="predicted"/>
<evidence type="ECO:0000256" key="2">
    <source>
        <dbReference type="SAM" id="Phobius"/>
    </source>
</evidence>
<protein>
    <recommendedName>
        <fullName evidence="3">DUF6737 domain-containing protein</fullName>
    </recommendedName>
</protein>
<gene>
    <name evidence="4" type="ORF">WJX74_007948</name>
</gene>
<keyword evidence="2" id="KW-0812">Transmembrane</keyword>
<keyword evidence="5" id="KW-1185">Reference proteome</keyword>
<feature type="domain" description="DUF6737" evidence="3">
    <location>
        <begin position="95"/>
        <end position="151"/>
    </location>
</feature>
<dbReference type="AlphaFoldDB" id="A0AAW1RPZ3"/>
<dbReference type="InterPro" id="IPR046625">
    <property type="entry name" value="DUF6737"/>
</dbReference>
<evidence type="ECO:0000259" key="3">
    <source>
        <dbReference type="Pfam" id="PF20522"/>
    </source>
</evidence>
<organism evidence="4 5">
    <name type="scientific">Apatococcus lobatus</name>
    <dbReference type="NCBI Taxonomy" id="904363"/>
    <lineage>
        <taxon>Eukaryota</taxon>
        <taxon>Viridiplantae</taxon>
        <taxon>Chlorophyta</taxon>
        <taxon>core chlorophytes</taxon>
        <taxon>Trebouxiophyceae</taxon>
        <taxon>Chlorellales</taxon>
        <taxon>Chlorellaceae</taxon>
        <taxon>Apatococcus</taxon>
    </lineage>
</organism>
<dbReference type="PANTHER" id="PTHR36046:SF1">
    <property type="entry name" value="DUF6737 DOMAIN-CONTAINING PROTEIN"/>
    <property type="match status" value="1"/>
</dbReference>
<evidence type="ECO:0000313" key="4">
    <source>
        <dbReference type="EMBL" id="KAK9835786.1"/>
    </source>
</evidence>
<feature type="region of interest" description="Disordered" evidence="1">
    <location>
        <begin position="66"/>
        <end position="97"/>
    </location>
</feature>
<evidence type="ECO:0000313" key="5">
    <source>
        <dbReference type="Proteomes" id="UP001438707"/>
    </source>
</evidence>
<dbReference type="Proteomes" id="UP001438707">
    <property type="component" value="Unassembled WGS sequence"/>
</dbReference>
<accession>A0AAW1RPZ3</accession>